<dbReference type="InterPro" id="IPR001810">
    <property type="entry name" value="F-box_dom"/>
</dbReference>
<dbReference type="SUPFAM" id="SSF81383">
    <property type="entry name" value="F-box domain"/>
    <property type="match status" value="1"/>
</dbReference>
<dbReference type="InterPro" id="IPR013187">
    <property type="entry name" value="F-box-assoc_dom_typ3"/>
</dbReference>
<dbReference type="EMBL" id="JAUHHV010000007">
    <property type="protein sequence ID" value="KAK1419125.1"/>
    <property type="molecule type" value="Genomic_DNA"/>
</dbReference>
<dbReference type="InterPro" id="IPR017451">
    <property type="entry name" value="F-box-assoc_interact_dom"/>
</dbReference>
<dbReference type="InterPro" id="IPR036047">
    <property type="entry name" value="F-box-like_dom_sf"/>
</dbReference>
<dbReference type="NCBIfam" id="TIGR01640">
    <property type="entry name" value="F_box_assoc_1"/>
    <property type="match status" value="1"/>
</dbReference>
<dbReference type="CDD" id="cd22157">
    <property type="entry name" value="F-box_AtFBW1-like"/>
    <property type="match status" value="1"/>
</dbReference>
<feature type="domain" description="F-box" evidence="1">
    <location>
        <begin position="8"/>
        <end position="54"/>
    </location>
</feature>
<evidence type="ECO:0000313" key="3">
    <source>
        <dbReference type="Proteomes" id="UP001229421"/>
    </source>
</evidence>
<accession>A0AAD8KGG0</accession>
<proteinExistence type="predicted"/>
<organism evidence="2 3">
    <name type="scientific">Tagetes erecta</name>
    <name type="common">African marigold</name>
    <dbReference type="NCBI Taxonomy" id="13708"/>
    <lineage>
        <taxon>Eukaryota</taxon>
        <taxon>Viridiplantae</taxon>
        <taxon>Streptophyta</taxon>
        <taxon>Embryophyta</taxon>
        <taxon>Tracheophyta</taxon>
        <taxon>Spermatophyta</taxon>
        <taxon>Magnoliopsida</taxon>
        <taxon>eudicotyledons</taxon>
        <taxon>Gunneridae</taxon>
        <taxon>Pentapetalae</taxon>
        <taxon>asterids</taxon>
        <taxon>campanulids</taxon>
        <taxon>Asterales</taxon>
        <taxon>Asteraceae</taxon>
        <taxon>Asteroideae</taxon>
        <taxon>Heliantheae alliance</taxon>
        <taxon>Tageteae</taxon>
        <taxon>Tagetes</taxon>
    </lineage>
</organism>
<dbReference type="Gene3D" id="1.20.1280.50">
    <property type="match status" value="1"/>
</dbReference>
<dbReference type="PANTHER" id="PTHR31672:SF13">
    <property type="entry name" value="F-BOX PROTEIN CPR30-LIKE"/>
    <property type="match status" value="1"/>
</dbReference>
<gene>
    <name evidence="2" type="ORF">QVD17_28283</name>
</gene>
<dbReference type="PROSITE" id="PS50181">
    <property type="entry name" value="FBOX"/>
    <property type="match status" value="1"/>
</dbReference>
<dbReference type="SMART" id="SM00256">
    <property type="entry name" value="FBOX"/>
    <property type="match status" value="1"/>
</dbReference>
<dbReference type="Pfam" id="PF08268">
    <property type="entry name" value="FBA_3"/>
    <property type="match status" value="1"/>
</dbReference>
<name>A0AAD8KGG0_TARER</name>
<comment type="caution">
    <text evidence="2">The sequence shown here is derived from an EMBL/GenBank/DDBJ whole genome shotgun (WGS) entry which is preliminary data.</text>
</comment>
<dbReference type="PANTHER" id="PTHR31672">
    <property type="entry name" value="BNACNNG10540D PROTEIN"/>
    <property type="match status" value="1"/>
</dbReference>
<sequence length="399" mass="44239">MENIPQPPSSVENLPGEVVSDILIRLPAKPLAQFRTVSKSFNTLISNPSFIKSHLHRSTSTHDDETLMLIHSLFCFNSTNPITTHQSQSPHISNSGSIKLPQSFNLTPNYNRASVIGSVNGLVCFLLTTGVGFVTPVIHIWNPSLYAIMTVAPYAIVGDGVLDLHYGFGFDPVNDDYKVVKFARMFRPPGFLTAGDCVFQDWLEVEVYSMKKGSWGVIRDRFPSNVTCVFDDAKVSFTGSDGRNGRVHWLCCGGIRTKQIIVAFDLGVEKFSQFSLPDSVGKWRNGRANVLGFLGGKICVMGYDENGNFEVWVMGEYGVSESWVKDYAFSQFGGGIISPIGFTLNNEFVFQDDNKCLGLYDQNAAKVKSFNVTVSGWESIERFMIVPYVDSLVWITPAN</sequence>
<dbReference type="InterPro" id="IPR050796">
    <property type="entry name" value="SCF_F-box_component"/>
</dbReference>
<keyword evidence="3" id="KW-1185">Reference proteome</keyword>
<evidence type="ECO:0000313" key="2">
    <source>
        <dbReference type="EMBL" id="KAK1419125.1"/>
    </source>
</evidence>
<reference evidence="2" key="1">
    <citation type="journal article" date="2023" name="bioRxiv">
        <title>Improved chromosome-level genome assembly for marigold (Tagetes erecta).</title>
        <authorList>
            <person name="Jiang F."/>
            <person name="Yuan L."/>
            <person name="Wang S."/>
            <person name="Wang H."/>
            <person name="Xu D."/>
            <person name="Wang A."/>
            <person name="Fan W."/>
        </authorList>
    </citation>
    <scope>NUCLEOTIDE SEQUENCE</scope>
    <source>
        <strain evidence="2">WSJ</strain>
        <tissue evidence="2">Leaf</tissue>
    </source>
</reference>
<evidence type="ECO:0000259" key="1">
    <source>
        <dbReference type="PROSITE" id="PS50181"/>
    </source>
</evidence>
<dbReference type="Proteomes" id="UP001229421">
    <property type="component" value="Unassembled WGS sequence"/>
</dbReference>
<dbReference type="AlphaFoldDB" id="A0AAD8KGG0"/>
<protein>
    <recommendedName>
        <fullName evidence="1">F-box domain-containing protein</fullName>
    </recommendedName>
</protein>
<dbReference type="Pfam" id="PF00646">
    <property type="entry name" value="F-box"/>
    <property type="match status" value="1"/>
</dbReference>